<dbReference type="InterPro" id="IPR012337">
    <property type="entry name" value="RNaseH-like_sf"/>
</dbReference>
<dbReference type="OrthoDB" id="6437652at2759"/>
<dbReference type="AlphaFoldDB" id="A0A4Y2I2J3"/>
<dbReference type="GO" id="GO:0004523">
    <property type="term" value="F:RNA-DNA hybrid ribonuclease activity"/>
    <property type="evidence" value="ECO:0007669"/>
    <property type="project" value="InterPro"/>
</dbReference>
<dbReference type="Proteomes" id="UP000499080">
    <property type="component" value="Unassembled WGS sequence"/>
</dbReference>
<dbReference type="CDD" id="cd09276">
    <property type="entry name" value="Rnase_HI_RT_non_LTR"/>
    <property type="match status" value="1"/>
</dbReference>
<dbReference type="GO" id="GO:0071897">
    <property type="term" value="P:DNA biosynthetic process"/>
    <property type="evidence" value="ECO:0007669"/>
    <property type="project" value="UniProtKB-ARBA"/>
</dbReference>
<evidence type="ECO:0000313" key="3">
    <source>
        <dbReference type="EMBL" id="GBM71389.1"/>
    </source>
</evidence>
<evidence type="ECO:0000313" key="4">
    <source>
        <dbReference type="Proteomes" id="UP000499080"/>
    </source>
</evidence>
<dbReference type="InterPro" id="IPR043502">
    <property type="entry name" value="DNA/RNA_pol_sf"/>
</dbReference>
<dbReference type="PANTHER" id="PTHR33332">
    <property type="entry name" value="REVERSE TRANSCRIPTASE DOMAIN-CONTAINING PROTEIN"/>
    <property type="match status" value="1"/>
</dbReference>
<gene>
    <name evidence="3" type="primary">R1A1-elementORF2_258</name>
    <name evidence="3" type="ORF">AVEN_147575_1</name>
</gene>
<dbReference type="InterPro" id="IPR036397">
    <property type="entry name" value="RNaseH_sf"/>
</dbReference>
<dbReference type="Gene3D" id="3.30.420.10">
    <property type="entry name" value="Ribonuclease H-like superfamily/Ribonuclease H"/>
    <property type="match status" value="1"/>
</dbReference>
<dbReference type="Pfam" id="PF00078">
    <property type="entry name" value="RVT_1"/>
    <property type="match status" value="1"/>
</dbReference>
<proteinExistence type="predicted"/>
<name>A0A4Y2I2J3_ARAVE</name>
<evidence type="ECO:0000259" key="1">
    <source>
        <dbReference type="PROSITE" id="PS50878"/>
    </source>
</evidence>
<dbReference type="PROSITE" id="PS50878">
    <property type="entry name" value="RT_POL"/>
    <property type="match status" value="1"/>
</dbReference>
<feature type="domain" description="Reverse transcriptase" evidence="1">
    <location>
        <begin position="1"/>
        <end position="207"/>
    </location>
</feature>
<evidence type="ECO:0008006" key="5">
    <source>
        <dbReference type="Google" id="ProtNLM"/>
    </source>
</evidence>
<organism evidence="3 4">
    <name type="scientific">Araneus ventricosus</name>
    <name type="common">Orbweaver spider</name>
    <name type="synonym">Epeira ventricosa</name>
    <dbReference type="NCBI Taxonomy" id="182803"/>
    <lineage>
        <taxon>Eukaryota</taxon>
        <taxon>Metazoa</taxon>
        <taxon>Ecdysozoa</taxon>
        <taxon>Arthropoda</taxon>
        <taxon>Chelicerata</taxon>
        <taxon>Arachnida</taxon>
        <taxon>Araneae</taxon>
        <taxon>Araneomorphae</taxon>
        <taxon>Entelegynae</taxon>
        <taxon>Araneoidea</taxon>
        <taxon>Araneidae</taxon>
        <taxon>Araneus</taxon>
    </lineage>
</organism>
<dbReference type="InterPro" id="IPR002156">
    <property type="entry name" value="RNaseH_domain"/>
</dbReference>
<dbReference type="Pfam" id="PF00075">
    <property type="entry name" value="RNase_H"/>
    <property type="match status" value="1"/>
</dbReference>
<dbReference type="GO" id="GO:0042575">
    <property type="term" value="C:DNA polymerase complex"/>
    <property type="evidence" value="ECO:0007669"/>
    <property type="project" value="UniProtKB-ARBA"/>
</dbReference>
<keyword evidence="4" id="KW-1185">Reference proteome</keyword>
<evidence type="ECO:0000259" key="2">
    <source>
        <dbReference type="PROSITE" id="PS50879"/>
    </source>
</evidence>
<protein>
    <recommendedName>
        <fullName evidence="5">Retrovirus-related Pol polyprotein from type-1 retrotransposable element R1</fullName>
    </recommendedName>
</protein>
<dbReference type="PROSITE" id="PS50879">
    <property type="entry name" value="RNASE_H_1"/>
    <property type="match status" value="1"/>
</dbReference>
<dbReference type="EMBL" id="BGPR01104919">
    <property type="protein sequence ID" value="GBM71389.1"/>
    <property type="molecule type" value="Genomic_DNA"/>
</dbReference>
<comment type="caution">
    <text evidence="3">The sequence shown here is derived from an EMBL/GenBank/DDBJ whole genome shotgun (WGS) entry which is preliminary data.</text>
</comment>
<sequence>MGHVIKWYSMHCGGISYEAQRRSIASVSLDIKSAFDNMNWPVLFNIFNRIGLPKFFTNFLYFYLDNRKVTYVNEIFSVTKQYFRGCPQGSVIAPILWNIYINSILLNNDGEVYIQAFADDLALIIGGRTARELEKNTNSALAKISKDLDSLKLSLSIHKCQAVVYRSISSQKFSKRNSTTLNRKPTFKIDNTSIKITDSLKILGIHIDQKLTWTAHINSLHEKILTLTSNFNRIIKTEWSVDKDLIKSWYLTTIEKSLLYGAGVWGGALTKIQVDRLHSIQRIFLIKFSRGYRTTSTNVLNVLTGIPPLHITAEAEFRKFQIWMGRPDEHNNIIDSVALDTNVNIKNIASDIKFLSFPEQITNADFEVYTDGSRLEDETGFSVCTFQNNQNIDNFLYKLKSHNSVFQAEMAAIRHAANWAAKNNYKINIHTDSLSSIMALKSAHSRSQFVNNSKKDLYLAKNLVGLSWVKAHVGIPGNEWADQQAKQAICSGEELDIPAPRSYLNRKVKAYIIHAWTEYWNRYNSASGIRVRNFIGSVCPKFLVHNKILIFFLSGHGPFPQYLHRFKKLNSPLCVCGQVGDADHYTFSCSLTKNYHLTKPADAHKRAWFSNLLNNKQAIGKMSESFRVSFELCETLTRSGDP</sequence>
<dbReference type="GO" id="GO:0003676">
    <property type="term" value="F:nucleic acid binding"/>
    <property type="evidence" value="ECO:0007669"/>
    <property type="project" value="InterPro"/>
</dbReference>
<dbReference type="SUPFAM" id="SSF56672">
    <property type="entry name" value="DNA/RNA polymerases"/>
    <property type="match status" value="1"/>
</dbReference>
<dbReference type="InterPro" id="IPR000477">
    <property type="entry name" value="RT_dom"/>
</dbReference>
<feature type="domain" description="RNase H type-1" evidence="2">
    <location>
        <begin position="362"/>
        <end position="490"/>
    </location>
</feature>
<accession>A0A4Y2I2J3</accession>
<dbReference type="SUPFAM" id="SSF53098">
    <property type="entry name" value="Ribonuclease H-like"/>
    <property type="match status" value="1"/>
</dbReference>
<reference evidence="3 4" key="1">
    <citation type="journal article" date="2019" name="Sci. Rep.">
        <title>Orb-weaving spider Araneus ventricosus genome elucidates the spidroin gene catalogue.</title>
        <authorList>
            <person name="Kono N."/>
            <person name="Nakamura H."/>
            <person name="Ohtoshi R."/>
            <person name="Moran D.A.P."/>
            <person name="Shinohara A."/>
            <person name="Yoshida Y."/>
            <person name="Fujiwara M."/>
            <person name="Mori M."/>
            <person name="Tomita M."/>
            <person name="Arakawa K."/>
        </authorList>
    </citation>
    <scope>NUCLEOTIDE SEQUENCE [LARGE SCALE GENOMIC DNA]</scope>
</reference>